<evidence type="ECO:0000256" key="1">
    <source>
        <dbReference type="SAM" id="MobiDB-lite"/>
    </source>
</evidence>
<gene>
    <name evidence="2" type="ORF">GCM10009737_03710</name>
</gene>
<proteinExistence type="predicted"/>
<reference evidence="2 3" key="1">
    <citation type="journal article" date="2019" name="Int. J. Syst. Evol. Microbiol.">
        <title>The Global Catalogue of Microorganisms (GCM) 10K type strain sequencing project: providing services to taxonomists for standard genome sequencing and annotation.</title>
        <authorList>
            <consortium name="The Broad Institute Genomics Platform"/>
            <consortium name="The Broad Institute Genome Sequencing Center for Infectious Disease"/>
            <person name="Wu L."/>
            <person name="Ma J."/>
        </authorList>
    </citation>
    <scope>NUCLEOTIDE SEQUENCE [LARGE SCALE GENOMIC DNA]</scope>
    <source>
        <strain evidence="2 3">JCM 14046</strain>
    </source>
</reference>
<name>A0ABN2NZA6_9ACTN</name>
<organism evidence="2 3">
    <name type="scientific">Nocardioides lentus</name>
    <dbReference type="NCBI Taxonomy" id="338077"/>
    <lineage>
        <taxon>Bacteria</taxon>
        <taxon>Bacillati</taxon>
        <taxon>Actinomycetota</taxon>
        <taxon>Actinomycetes</taxon>
        <taxon>Propionibacteriales</taxon>
        <taxon>Nocardioidaceae</taxon>
        <taxon>Nocardioides</taxon>
    </lineage>
</organism>
<keyword evidence="3" id="KW-1185">Reference proteome</keyword>
<accession>A0ABN2NZA6</accession>
<protein>
    <recommendedName>
        <fullName evidence="4">WXG100 family type VII secretion target</fullName>
    </recommendedName>
</protein>
<evidence type="ECO:0008006" key="4">
    <source>
        <dbReference type="Google" id="ProtNLM"/>
    </source>
</evidence>
<sequence length="396" mass="41692">MIDTEVRGSVPAVRAAATWLRETLRSGVEGAGDSTARARRTAESEWDGHAGNAYAAFARTLLEHTDDHEKRIGRAADALDDYAAHLRGVKGEMARVRGAARAGGLEVDGQVIAEPPAVPPLAGLLPGSSAADRDAWEEDKALHDAGVDKLELYNRLSEDVGREYQRHSDWIEATLGPARDDAEEDGGVGALTVELSSQWGPLLRGAGFEIGELLLTRRAQDVVNQAAAHRREARKIAEAARSRRAGARRDRARTPEATERRDAHHRDARQLGDQAKWLRRGAKLLGPFGLAVDGYFAWQDIQDGESPTGVVLSTLGGAAATAGVLALGAAGVITAPAWGTAALAVGAGIAVGAAVKFGWDALPDGFTDGVDDAVSDAADAVGDAVSDGWDKVTSWL</sequence>
<evidence type="ECO:0000313" key="3">
    <source>
        <dbReference type="Proteomes" id="UP001501612"/>
    </source>
</evidence>
<dbReference type="RefSeq" id="WP_344002878.1">
    <property type="nucleotide sequence ID" value="NZ_BAAAMY010000001.1"/>
</dbReference>
<feature type="region of interest" description="Disordered" evidence="1">
    <location>
        <begin position="238"/>
        <end position="268"/>
    </location>
</feature>
<dbReference type="EMBL" id="BAAAMY010000001">
    <property type="protein sequence ID" value="GAA1906197.1"/>
    <property type="molecule type" value="Genomic_DNA"/>
</dbReference>
<evidence type="ECO:0000313" key="2">
    <source>
        <dbReference type="EMBL" id="GAA1906197.1"/>
    </source>
</evidence>
<comment type="caution">
    <text evidence="2">The sequence shown here is derived from an EMBL/GenBank/DDBJ whole genome shotgun (WGS) entry which is preliminary data.</text>
</comment>
<dbReference type="Proteomes" id="UP001501612">
    <property type="component" value="Unassembled WGS sequence"/>
</dbReference>